<dbReference type="GO" id="GO:0004930">
    <property type="term" value="F:G protein-coupled receptor activity"/>
    <property type="evidence" value="ECO:0007669"/>
    <property type="project" value="InterPro"/>
</dbReference>
<dbReference type="PROSITE" id="PS50261">
    <property type="entry name" value="G_PROTEIN_RECEP_F2_4"/>
    <property type="match status" value="1"/>
</dbReference>
<comment type="subcellular location">
    <subcellularLocation>
        <location evidence="1">Membrane</location>
        <topology evidence="1">Multi-pass membrane protein</topology>
    </subcellularLocation>
</comment>
<feature type="transmembrane region" description="Helical" evidence="5">
    <location>
        <begin position="669"/>
        <end position="688"/>
    </location>
</feature>
<feature type="transmembrane region" description="Helical" evidence="5">
    <location>
        <begin position="544"/>
        <end position="569"/>
    </location>
</feature>
<organism evidence="9 10">
    <name type="scientific">Adineta steineri</name>
    <dbReference type="NCBI Taxonomy" id="433720"/>
    <lineage>
        <taxon>Eukaryota</taxon>
        <taxon>Metazoa</taxon>
        <taxon>Spiralia</taxon>
        <taxon>Gnathifera</taxon>
        <taxon>Rotifera</taxon>
        <taxon>Eurotatoria</taxon>
        <taxon>Bdelloidea</taxon>
        <taxon>Adinetida</taxon>
        <taxon>Adinetidae</taxon>
        <taxon>Adineta</taxon>
    </lineage>
</organism>
<evidence type="ECO:0000313" key="8">
    <source>
        <dbReference type="EMBL" id="CAF1064753.1"/>
    </source>
</evidence>
<keyword evidence="2 5" id="KW-0812">Transmembrane</keyword>
<dbReference type="InterPro" id="IPR053231">
    <property type="entry name" value="GPCR_LN-TM7"/>
</dbReference>
<evidence type="ECO:0000256" key="1">
    <source>
        <dbReference type="ARBA" id="ARBA00004141"/>
    </source>
</evidence>
<gene>
    <name evidence="9" type="ORF">OKA104_LOCUS21900</name>
    <name evidence="8" type="ORF">VCS650_LOCUS18146</name>
</gene>
<evidence type="ECO:0000256" key="3">
    <source>
        <dbReference type="ARBA" id="ARBA00022989"/>
    </source>
</evidence>
<evidence type="ECO:0000313" key="9">
    <source>
        <dbReference type="EMBL" id="CAF3858432.1"/>
    </source>
</evidence>
<dbReference type="Gene3D" id="1.20.1070.10">
    <property type="entry name" value="Rhodopsin 7-helix transmembrane proteins"/>
    <property type="match status" value="1"/>
</dbReference>
<dbReference type="Proteomes" id="UP000663891">
    <property type="component" value="Unassembled WGS sequence"/>
</dbReference>
<evidence type="ECO:0000259" key="7">
    <source>
        <dbReference type="PROSITE" id="PS50261"/>
    </source>
</evidence>
<keyword evidence="6" id="KW-0732">Signal</keyword>
<keyword evidence="3 5" id="KW-1133">Transmembrane helix</keyword>
<proteinExistence type="predicted"/>
<feature type="transmembrane region" description="Helical" evidence="5">
    <location>
        <begin position="498"/>
        <end position="523"/>
    </location>
</feature>
<feature type="transmembrane region" description="Helical" evidence="5">
    <location>
        <begin position="470"/>
        <end position="492"/>
    </location>
</feature>
<accession>A0A819F0E6</accession>
<feature type="domain" description="G-protein coupled receptors family 2 profile 2" evidence="7">
    <location>
        <begin position="435"/>
        <end position="691"/>
    </location>
</feature>
<dbReference type="InterPro" id="IPR000832">
    <property type="entry name" value="GPCR_2_secretin-like"/>
</dbReference>
<dbReference type="GO" id="GO:0007166">
    <property type="term" value="P:cell surface receptor signaling pathway"/>
    <property type="evidence" value="ECO:0007669"/>
    <property type="project" value="InterPro"/>
</dbReference>
<dbReference type="EMBL" id="CAJNON010000171">
    <property type="protein sequence ID" value="CAF1064753.1"/>
    <property type="molecule type" value="Genomic_DNA"/>
</dbReference>
<comment type="caution">
    <text evidence="9">The sequence shown here is derived from an EMBL/GenBank/DDBJ whole genome shotgun (WGS) entry which is preliminary data.</text>
</comment>
<evidence type="ECO:0000313" key="10">
    <source>
        <dbReference type="Proteomes" id="UP000663881"/>
    </source>
</evidence>
<dbReference type="Proteomes" id="UP000663881">
    <property type="component" value="Unassembled WGS sequence"/>
</dbReference>
<feature type="transmembrane region" description="Helical" evidence="5">
    <location>
        <begin position="437"/>
        <end position="458"/>
    </location>
</feature>
<reference evidence="9" key="1">
    <citation type="submission" date="2021-02" db="EMBL/GenBank/DDBJ databases">
        <authorList>
            <person name="Nowell W R."/>
        </authorList>
    </citation>
    <scope>NUCLEOTIDE SEQUENCE</scope>
</reference>
<dbReference type="InterPro" id="IPR017981">
    <property type="entry name" value="GPCR_2-like_7TM"/>
</dbReference>
<feature type="transmembrane region" description="Helical" evidence="5">
    <location>
        <begin position="642"/>
        <end position="663"/>
    </location>
</feature>
<dbReference type="AlphaFoldDB" id="A0A819F0E6"/>
<evidence type="ECO:0000256" key="5">
    <source>
        <dbReference type="SAM" id="Phobius"/>
    </source>
</evidence>
<dbReference type="OrthoDB" id="6134459at2759"/>
<keyword evidence="4 5" id="KW-0472">Membrane</keyword>
<dbReference type="GO" id="GO:0016020">
    <property type="term" value="C:membrane"/>
    <property type="evidence" value="ECO:0007669"/>
    <property type="project" value="UniProtKB-SubCell"/>
</dbReference>
<feature type="chain" id="PRO_5035618000" description="G-protein coupled receptors family 2 profile 2 domain-containing protein" evidence="6">
    <location>
        <begin position="18"/>
        <end position="776"/>
    </location>
</feature>
<evidence type="ECO:0000256" key="4">
    <source>
        <dbReference type="ARBA" id="ARBA00023136"/>
    </source>
</evidence>
<protein>
    <recommendedName>
        <fullName evidence="7">G-protein coupled receptors family 2 profile 2 domain-containing protein</fullName>
    </recommendedName>
</protein>
<dbReference type="Pfam" id="PF00002">
    <property type="entry name" value="7tm_2"/>
    <property type="match status" value="1"/>
</dbReference>
<feature type="transmembrane region" description="Helical" evidence="5">
    <location>
        <begin position="589"/>
        <end position="611"/>
    </location>
</feature>
<sequence length="776" mass="90438">MHAIIFLVFFLLNSTIAVELSCLQRDSCNGTLIDQRSMYMNDSQIIKDRNCFCDKFCFQYDDCCEDIKHYQIKTQTTSKATCIDYMYPFRKPLQEYEPTVMPVWMITNCLNNYKYTELEQNCTDYNDENLTSTHLSAFIPMTSRKTNLTYRNIYCALCNNEKIHSLIDWSFHFECDDFNQTSTLYYTYGLNIKKLLSEEGDKCTARLRFPPAPAIIHPCKEQTINSCPNSSNNQTLNNLCSTVNAYRYVTAFDPNHGRNHSLYRNEYCLICHNITDFPPYVESSCEHQLDDELFVHMHPTSGGSHGMHSLSVLFDPTTFSNDIPQRSLSDYRYHSSYQTHFTPFYPCSYYEVYDYLLHRCIILQNKRDWDLVESYNCTNSVLIHYENIENDRIKFLSYELFRQQEDYIVLFSDSRKLIICGERYPLLYIHHNHFITAIRYLSTIISLVSLLIFIVSYSQKSALHNLPGKCLLMLSISLHISQSMFLISGHLVDDVNRLWCICSGIGVHLFYLSTFAWLTAISFDTCRTLTRMNRLDERVARSRFILYNILVWTFSISIVFISVCFQLFLSKSSRWSPNYGLILCSISSRYALLTFFLIPNGFLILLNILFFTRTVIVIHRIDRETHLARCATRGNDRSRCSLYFRLALLMGLHWVFLVVCIIFKHDLLWLLFDIVNSLPGLFIAVGFLRKQSSLSDLKAKYRSSQSQLSSMGIASNTMSTKNTSRSMNSSADASPNVQMYRKFDDITKKFDKLTRQLLRPDTYLSTSSFHRSANSL</sequence>
<evidence type="ECO:0000256" key="2">
    <source>
        <dbReference type="ARBA" id="ARBA00022692"/>
    </source>
</evidence>
<dbReference type="CDD" id="cd15039">
    <property type="entry name" value="7tmB3_Methuselah-like"/>
    <property type="match status" value="1"/>
</dbReference>
<dbReference type="EMBL" id="CAJOAY010001558">
    <property type="protein sequence ID" value="CAF3858432.1"/>
    <property type="molecule type" value="Genomic_DNA"/>
</dbReference>
<dbReference type="PANTHER" id="PTHR45902">
    <property type="entry name" value="LATROPHILIN RECEPTOR-LIKE PROTEIN A"/>
    <property type="match status" value="1"/>
</dbReference>
<evidence type="ECO:0000256" key="6">
    <source>
        <dbReference type="SAM" id="SignalP"/>
    </source>
</evidence>
<name>A0A819F0E6_9BILA</name>
<feature type="signal peptide" evidence="6">
    <location>
        <begin position="1"/>
        <end position="17"/>
    </location>
</feature>
<dbReference type="PANTHER" id="PTHR45902:SF1">
    <property type="entry name" value="LATROPHILIN RECEPTOR-LIKE PROTEIN A"/>
    <property type="match status" value="1"/>
</dbReference>